<feature type="domain" description="Type II secretion system protein GspF" evidence="7">
    <location>
        <begin position="483"/>
        <end position="606"/>
    </location>
</feature>
<dbReference type="PANTHER" id="PTHR35402">
    <property type="entry name" value="INTEGRAL MEMBRANE PROTEIN-RELATED"/>
    <property type="match status" value="1"/>
</dbReference>
<sequence>MQLNPLGTLPVFAVIAILCVVALAMLDETFDTSLTRFGRRLFGRYIPESEERERLLKSAFVVYTYRTYAARTLLYTALAALGGAITGVYLFGGLLLAIPGIVDLMMGLPRTMVNALGIRGFELVLTPREILWILIGGGVITGVTAAGLTYWLRWEMPRSRAAVRQRAIDEGQGRTLAFLYALSRGGVSFPAALRTLSDNREIYGASAEEVSVAVRQMDLFGQDMITAVRGMAGRTPSEDFQTFAENLASVLQSGRSLSTFLREQYERTKDESERRQEEILEHLATVAEAYVTVLVAAVLFFITILLVFGLTLADTLVFIQMVGYLMIPLANAGFVLYLGQRLAILGIGNNKTTTLLDRRATTTFAKPTDSGGSTATDGGYADSIERRQLAVYDRIATVKRLVTSPVQTFLWNPSRVLYVTVPIAVLAVALRAPAAFETGTVNLRVLDDVLIQSLLFVLATFAIARELYTRRIRRIEASTPELLERLASLNEAGMTVVESLERVRGTDVGALSEEVDRIWADVTMGANVEDALTRFGRRIRTTSMSRVVTLLINAMRSSGKMGPILRIAADQARSDYRLRRQRRQEMLTYLVVIYISFLVFLVIIASVQEVLVPALPSSVPTPENTGRLGVNVDQFARLGQVDKAAYTLVFFHTALIQALCTGFVGGQLGEGSLRDGAKHAAIMLGVAYVVFLLLSSPVASLTVDSPAAGQERITVDSASLSGGGYVVVYEGEAGGEVVGQSAYLVAGTHEDVTIELDSPVERRDSLVVVAHLDTDDDRVLNYGGFERDRPYPAPGQGEFVAVSVTVE</sequence>
<reference evidence="9 10" key="2">
    <citation type="submission" date="2019-04" db="EMBL/GenBank/DDBJ databases">
        <authorList>
            <person name="Yang S."/>
            <person name="Wei W."/>
        </authorList>
    </citation>
    <scope>NUCLEOTIDE SEQUENCE [LARGE SCALE GENOMIC DNA]</scope>
    <source>
        <strain evidence="10">ZP60</strain>
    </source>
</reference>
<evidence type="ECO:0000313" key="10">
    <source>
        <dbReference type="Proteomes" id="UP000297053"/>
    </source>
</evidence>
<dbReference type="InterPro" id="IPR042094">
    <property type="entry name" value="T2SS_GspF_sf"/>
</dbReference>
<dbReference type="Pfam" id="PF00482">
    <property type="entry name" value="T2SSF"/>
    <property type="match status" value="2"/>
</dbReference>
<evidence type="ECO:0000313" key="9">
    <source>
        <dbReference type="EMBL" id="QCD64260.1"/>
    </source>
</evidence>
<reference evidence="9 10" key="1">
    <citation type="submission" date="2019-04" db="EMBL/GenBank/DDBJ databases">
        <title>Complete genome sequence of Arthrobacter sp. ZXY-2 associated with effective atrazine degradation and salt adaptation.</title>
        <authorList>
            <person name="Zhao X."/>
        </authorList>
    </citation>
    <scope>NUCLEOTIDE SEQUENCE [LARGE SCALE GENOMIC DNA]</scope>
    <source>
        <strain evidence="10">ZP60</strain>
    </source>
</reference>
<evidence type="ECO:0000256" key="3">
    <source>
        <dbReference type="ARBA" id="ARBA00022692"/>
    </source>
</evidence>
<accession>A0A4D6K8Y2</accession>
<evidence type="ECO:0000259" key="7">
    <source>
        <dbReference type="Pfam" id="PF00482"/>
    </source>
</evidence>
<dbReference type="Pfam" id="PF23951">
    <property type="entry name" value="DUF7282"/>
    <property type="match status" value="1"/>
</dbReference>
<dbReference type="EMBL" id="CP039375">
    <property type="protein sequence ID" value="QCD64260.1"/>
    <property type="molecule type" value="Genomic_DNA"/>
</dbReference>
<comment type="subcellular location">
    <subcellularLocation>
        <location evidence="1">Cell membrane</location>
        <topology evidence="1">Multi-pass membrane protein</topology>
    </subcellularLocation>
</comment>
<dbReference type="OMA" id="IFVFYPE"/>
<feature type="transmembrane region" description="Helical" evidence="6">
    <location>
        <begin position="644"/>
        <end position="668"/>
    </location>
</feature>
<dbReference type="InterPro" id="IPR055706">
    <property type="entry name" value="Slg1/2_DUF7282"/>
</dbReference>
<dbReference type="GO" id="GO:0005886">
    <property type="term" value="C:plasma membrane"/>
    <property type="evidence" value="ECO:0007669"/>
    <property type="project" value="UniProtKB-SubCell"/>
</dbReference>
<keyword evidence="2" id="KW-1003">Cell membrane</keyword>
<dbReference type="Gene3D" id="1.20.81.30">
    <property type="entry name" value="Type II secretion system (T2SS), domain F"/>
    <property type="match status" value="1"/>
</dbReference>
<protein>
    <submittedName>
        <fullName evidence="9">Type II secretion system protein</fullName>
    </submittedName>
</protein>
<feature type="domain" description="DUF7282" evidence="8">
    <location>
        <begin position="699"/>
        <end position="805"/>
    </location>
</feature>
<evidence type="ECO:0000256" key="4">
    <source>
        <dbReference type="ARBA" id="ARBA00022989"/>
    </source>
</evidence>
<dbReference type="InterPro" id="IPR018076">
    <property type="entry name" value="T2SS_GspF_dom"/>
</dbReference>
<dbReference type="GeneID" id="42177454"/>
<name>A0A4D6K8Y2_9EURY</name>
<evidence type="ECO:0000256" key="5">
    <source>
        <dbReference type="ARBA" id="ARBA00023136"/>
    </source>
</evidence>
<dbReference type="RefSeq" id="WP_015763670.1">
    <property type="nucleotide sequence ID" value="NZ_CP039375.1"/>
</dbReference>
<feature type="domain" description="Type II secretion system protein GspF" evidence="7">
    <location>
        <begin position="178"/>
        <end position="303"/>
    </location>
</feature>
<keyword evidence="3 6" id="KW-0812">Transmembrane</keyword>
<dbReference type="PANTHER" id="PTHR35402:SF1">
    <property type="entry name" value="TYPE II SECRETION SYSTEM PROTEIN GSPF DOMAIN-CONTAINING PROTEIN"/>
    <property type="match status" value="1"/>
</dbReference>
<dbReference type="Proteomes" id="UP000297053">
    <property type="component" value="Chromosome"/>
</dbReference>
<feature type="transmembrane region" description="Helical" evidence="6">
    <location>
        <begin position="316"/>
        <end position="338"/>
    </location>
</feature>
<keyword evidence="5 6" id="KW-0472">Membrane</keyword>
<evidence type="ECO:0000256" key="2">
    <source>
        <dbReference type="ARBA" id="ARBA00022475"/>
    </source>
</evidence>
<dbReference type="KEGG" id="halz:E5139_00915"/>
<proteinExistence type="predicted"/>
<gene>
    <name evidence="9" type="ORF">E5139_00915</name>
</gene>
<feature type="transmembrane region" description="Helical" evidence="6">
    <location>
        <begin position="6"/>
        <end position="26"/>
    </location>
</feature>
<feature type="transmembrane region" description="Helical" evidence="6">
    <location>
        <begin position="289"/>
        <end position="310"/>
    </location>
</feature>
<feature type="transmembrane region" description="Helical" evidence="6">
    <location>
        <begin position="587"/>
        <end position="607"/>
    </location>
</feature>
<evidence type="ECO:0000256" key="1">
    <source>
        <dbReference type="ARBA" id="ARBA00004651"/>
    </source>
</evidence>
<evidence type="ECO:0000256" key="6">
    <source>
        <dbReference type="SAM" id="Phobius"/>
    </source>
</evidence>
<evidence type="ECO:0000259" key="8">
    <source>
        <dbReference type="Pfam" id="PF23951"/>
    </source>
</evidence>
<feature type="transmembrane region" description="Helical" evidence="6">
    <location>
        <begin position="73"/>
        <end position="102"/>
    </location>
</feature>
<feature type="transmembrane region" description="Helical" evidence="6">
    <location>
        <begin position="416"/>
        <end position="434"/>
    </location>
</feature>
<organism evidence="9 10">
    <name type="scientific">Halomicrobium mukohataei</name>
    <dbReference type="NCBI Taxonomy" id="57705"/>
    <lineage>
        <taxon>Archaea</taxon>
        <taxon>Methanobacteriati</taxon>
        <taxon>Methanobacteriota</taxon>
        <taxon>Stenosarchaea group</taxon>
        <taxon>Halobacteria</taxon>
        <taxon>Halobacteriales</taxon>
        <taxon>Haloarculaceae</taxon>
        <taxon>Halomicrobium</taxon>
    </lineage>
</organism>
<keyword evidence="4 6" id="KW-1133">Transmembrane helix</keyword>
<dbReference type="AlphaFoldDB" id="A0A4D6K8Y2"/>
<dbReference type="InterPro" id="IPR056569">
    <property type="entry name" value="ArlJ-like"/>
</dbReference>
<feature type="transmembrane region" description="Helical" evidence="6">
    <location>
        <begin position="449"/>
        <end position="468"/>
    </location>
</feature>
<feature type="transmembrane region" description="Helical" evidence="6">
    <location>
        <begin position="680"/>
        <end position="703"/>
    </location>
</feature>
<feature type="transmembrane region" description="Helical" evidence="6">
    <location>
        <begin position="130"/>
        <end position="152"/>
    </location>
</feature>